<evidence type="ECO:0000256" key="5">
    <source>
        <dbReference type="ARBA" id="ARBA00023136"/>
    </source>
</evidence>
<feature type="transmembrane region" description="Helical" evidence="6">
    <location>
        <begin position="190"/>
        <end position="207"/>
    </location>
</feature>
<feature type="transmembrane region" description="Helical" evidence="6">
    <location>
        <begin position="114"/>
        <end position="139"/>
    </location>
</feature>
<dbReference type="InterPro" id="IPR050291">
    <property type="entry name" value="CDF_Transporter"/>
</dbReference>
<evidence type="ECO:0000256" key="4">
    <source>
        <dbReference type="ARBA" id="ARBA00022989"/>
    </source>
</evidence>
<dbReference type="GO" id="GO:0006882">
    <property type="term" value="P:intracellular zinc ion homeostasis"/>
    <property type="evidence" value="ECO:0007669"/>
    <property type="project" value="TreeGrafter"/>
</dbReference>
<dbReference type="PANTHER" id="PTHR43840">
    <property type="entry name" value="MITOCHONDRIAL METAL TRANSPORTER 1-RELATED"/>
    <property type="match status" value="1"/>
</dbReference>
<organism evidence="8 9">
    <name type="scientific">Candidatus Falkowbacteria bacterium RIFOXYA2_FULL_47_19</name>
    <dbReference type="NCBI Taxonomy" id="1797994"/>
    <lineage>
        <taxon>Bacteria</taxon>
        <taxon>Candidatus Falkowiibacteriota</taxon>
    </lineage>
</organism>
<evidence type="ECO:0000259" key="7">
    <source>
        <dbReference type="Pfam" id="PF01545"/>
    </source>
</evidence>
<dbReference type="InterPro" id="IPR027469">
    <property type="entry name" value="Cation_efflux_TMD_sf"/>
</dbReference>
<keyword evidence="4 6" id="KW-1133">Transmembrane helix</keyword>
<dbReference type="GO" id="GO:0015341">
    <property type="term" value="F:zinc efflux antiporter activity"/>
    <property type="evidence" value="ECO:0007669"/>
    <property type="project" value="TreeGrafter"/>
</dbReference>
<dbReference type="Gene3D" id="1.20.1510.10">
    <property type="entry name" value="Cation efflux protein transmembrane domain"/>
    <property type="match status" value="1"/>
</dbReference>
<gene>
    <name evidence="8" type="ORF">A2227_03810</name>
</gene>
<dbReference type="Proteomes" id="UP000178367">
    <property type="component" value="Unassembled WGS sequence"/>
</dbReference>
<feature type="transmembrane region" description="Helical" evidence="6">
    <location>
        <begin position="160"/>
        <end position="184"/>
    </location>
</feature>
<dbReference type="STRING" id="1797994.A2227_03810"/>
<feature type="domain" description="Cation efflux protein transmembrane" evidence="7">
    <location>
        <begin position="29"/>
        <end position="209"/>
    </location>
</feature>
<reference evidence="8 9" key="1">
    <citation type="journal article" date="2016" name="Nat. Commun.">
        <title>Thousands of microbial genomes shed light on interconnected biogeochemical processes in an aquifer system.</title>
        <authorList>
            <person name="Anantharaman K."/>
            <person name="Brown C.T."/>
            <person name="Hug L.A."/>
            <person name="Sharon I."/>
            <person name="Castelle C.J."/>
            <person name="Probst A.J."/>
            <person name="Thomas B.C."/>
            <person name="Singh A."/>
            <person name="Wilkins M.J."/>
            <person name="Karaoz U."/>
            <person name="Brodie E.L."/>
            <person name="Williams K.H."/>
            <person name="Hubbard S.S."/>
            <person name="Banfield J.F."/>
        </authorList>
    </citation>
    <scope>NUCLEOTIDE SEQUENCE [LARGE SCALE GENOMIC DNA]</scope>
</reference>
<proteinExistence type="predicted"/>
<evidence type="ECO:0000313" key="9">
    <source>
        <dbReference type="Proteomes" id="UP000178367"/>
    </source>
</evidence>
<comment type="caution">
    <text evidence="8">The sequence shown here is derived from an EMBL/GenBank/DDBJ whole genome shotgun (WGS) entry which is preliminary data.</text>
</comment>
<name>A0A1F5SMB8_9BACT</name>
<dbReference type="AlphaFoldDB" id="A0A1F5SMB8"/>
<evidence type="ECO:0000256" key="2">
    <source>
        <dbReference type="ARBA" id="ARBA00022448"/>
    </source>
</evidence>
<dbReference type="PANTHER" id="PTHR43840:SF15">
    <property type="entry name" value="MITOCHONDRIAL METAL TRANSPORTER 1-RELATED"/>
    <property type="match status" value="1"/>
</dbReference>
<dbReference type="GO" id="GO:0015093">
    <property type="term" value="F:ferrous iron transmembrane transporter activity"/>
    <property type="evidence" value="ECO:0007669"/>
    <property type="project" value="TreeGrafter"/>
</dbReference>
<feature type="transmembrane region" description="Helical" evidence="6">
    <location>
        <begin position="59"/>
        <end position="77"/>
    </location>
</feature>
<dbReference type="GO" id="GO:0005886">
    <property type="term" value="C:plasma membrane"/>
    <property type="evidence" value="ECO:0007669"/>
    <property type="project" value="TreeGrafter"/>
</dbReference>
<dbReference type="GO" id="GO:0015086">
    <property type="term" value="F:cadmium ion transmembrane transporter activity"/>
    <property type="evidence" value="ECO:0007669"/>
    <property type="project" value="TreeGrafter"/>
</dbReference>
<comment type="subcellular location">
    <subcellularLocation>
        <location evidence="1">Membrane</location>
        <topology evidence="1">Multi-pass membrane protein</topology>
    </subcellularLocation>
</comment>
<feature type="transmembrane region" description="Helical" evidence="6">
    <location>
        <begin position="29"/>
        <end position="47"/>
    </location>
</feature>
<protein>
    <recommendedName>
        <fullName evidence="7">Cation efflux protein transmembrane domain-containing protein</fullName>
    </recommendedName>
</protein>
<dbReference type="SUPFAM" id="SSF161111">
    <property type="entry name" value="Cation efflux protein transmembrane domain-like"/>
    <property type="match status" value="1"/>
</dbReference>
<evidence type="ECO:0000256" key="1">
    <source>
        <dbReference type="ARBA" id="ARBA00004141"/>
    </source>
</evidence>
<dbReference type="EMBL" id="MFGB01000006">
    <property type="protein sequence ID" value="OGF27676.1"/>
    <property type="molecule type" value="Genomic_DNA"/>
</dbReference>
<keyword evidence="3 6" id="KW-0812">Transmembrane</keyword>
<accession>A0A1F5SMB8</accession>
<keyword evidence="2" id="KW-0813">Transport</keyword>
<feature type="transmembrane region" description="Helical" evidence="6">
    <location>
        <begin position="219"/>
        <end position="238"/>
    </location>
</feature>
<feature type="transmembrane region" description="Helical" evidence="6">
    <location>
        <begin position="89"/>
        <end position="108"/>
    </location>
</feature>
<keyword evidence="5 6" id="KW-0472">Membrane</keyword>
<dbReference type="Pfam" id="PF01545">
    <property type="entry name" value="Cation_efflux"/>
    <property type="match status" value="1"/>
</dbReference>
<evidence type="ECO:0000256" key="6">
    <source>
        <dbReference type="SAM" id="Phobius"/>
    </source>
</evidence>
<dbReference type="InterPro" id="IPR058533">
    <property type="entry name" value="Cation_efflux_TM"/>
</dbReference>
<sequence length="259" mass="28728">MNGHYDHCRFPDTGDEKDCHCEIERYKRAVGITLGILLFQLIAVWFSNNLALRADTFHASSDLIVNIASLIIACICLKITKRKEGFIRGLFACLGTLLLFIGGLHVLSEAQERLINPAIFIVWPVMLVAMAGAAGNYLVHKILGAAPEKHRSSTHEVLSAHVLSDLFCSLAVIASAVIIFFSGWTKADPYISILLAGYIFFLSGRLFSKFLNETRRYRLLSFILVFVAGLSFGQYSVITGTLLFLSGFCFGTKHEECCH</sequence>
<evidence type="ECO:0000313" key="8">
    <source>
        <dbReference type="EMBL" id="OGF27676.1"/>
    </source>
</evidence>
<evidence type="ECO:0000256" key="3">
    <source>
        <dbReference type="ARBA" id="ARBA00022692"/>
    </source>
</evidence>